<organism evidence="2 3">
    <name type="scientific">Romanomermis culicivorax</name>
    <name type="common">Nematode worm</name>
    <dbReference type="NCBI Taxonomy" id="13658"/>
    <lineage>
        <taxon>Eukaryota</taxon>
        <taxon>Metazoa</taxon>
        <taxon>Ecdysozoa</taxon>
        <taxon>Nematoda</taxon>
        <taxon>Enoplea</taxon>
        <taxon>Dorylaimia</taxon>
        <taxon>Mermithida</taxon>
        <taxon>Mermithoidea</taxon>
        <taxon>Mermithidae</taxon>
        <taxon>Romanomermis</taxon>
    </lineage>
</organism>
<evidence type="ECO:0000313" key="2">
    <source>
        <dbReference type="Proteomes" id="UP000887565"/>
    </source>
</evidence>
<name>A0A915IE88_ROMCU</name>
<feature type="compositionally biased region" description="Polar residues" evidence="1">
    <location>
        <begin position="19"/>
        <end position="46"/>
    </location>
</feature>
<feature type="region of interest" description="Disordered" evidence="1">
    <location>
        <begin position="1"/>
        <end position="46"/>
    </location>
</feature>
<dbReference type="WBParaSite" id="nRc.2.0.1.t12495-RA">
    <property type="protein sequence ID" value="nRc.2.0.1.t12495-RA"/>
    <property type="gene ID" value="nRc.2.0.1.g12495"/>
</dbReference>
<dbReference type="Proteomes" id="UP000887565">
    <property type="component" value="Unplaced"/>
</dbReference>
<evidence type="ECO:0000256" key="1">
    <source>
        <dbReference type="SAM" id="MobiDB-lite"/>
    </source>
</evidence>
<evidence type="ECO:0000313" key="3">
    <source>
        <dbReference type="WBParaSite" id="nRc.2.0.1.t12495-RA"/>
    </source>
</evidence>
<keyword evidence="2" id="KW-1185">Reference proteome</keyword>
<sequence length="82" mass="9160">MPGPQIQQPRGHYDAGRSPFQNGNDLNAENHQVDQKSPTETQCPQELRQSCRAAAQYAMEQCCIKGDNEDGTGLIEPRMENE</sequence>
<proteinExistence type="predicted"/>
<accession>A0A915IE88</accession>
<reference evidence="3" key="1">
    <citation type="submission" date="2022-11" db="UniProtKB">
        <authorList>
            <consortium name="WormBaseParasite"/>
        </authorList>
    </citation>
    <scope>IDENTIFICATION</scope>
</reference>
<dbReference type="AlphaFoldDB" id="A0A915IE88"/>
<protein>
    <submittedName>
        <fullName evidence="3">Uncharacterized protein</fullName>
    </submittedName>
</protein>